<organism evidence="1 2">
    <name type="scientific">Bacillus amyloliquefaciens (strain Y2)</name>
    <name type="common">Bacillus amyloliquefaciens subsp. plantarum (strain B9601-Y2)</name>
    <dbReference type="NCBI Taxonomy" id="1155777"/>
    <lineage>
        <taxon>Bacteria</taxon>
        <taxon>Bacillati</taxon>
        <taxon>Bacillota</taxon>
        <taxon>Bacilli</taxon>
        <taxon>Bacillales</taxon>
        <taxon>Bacillaceae</taxon>
        <taxon>Bacillus</taxon>
        <taxon>Bacillus amyloliquefaciens group</taxon>
    </lineage>
</organism>
<gene>
    <name evidence="1" type="ORF">MUS_2103</name>
</gene>
<dbReference type="PATRIC" id="fig|1126211.3.peg.2017"/>
<reference evidence="1 2" key="1">
    <citation type="journal article" date="2012" name="J. Biotechnol.">
        <title>Genome sequence of the plant growth promoting strain Bacillus amyloliquefaciens subsp. plantarum B9601-Y2 and expression of mersacidin and other secondary metabolites.</title>
        <authorList>
            <person name="He P."/>
            <person name="Hao K."/>
            <person name="Blom J."/>
            <person name="Ruckert C."/>
            <person name="Vater J."/>
            <person name="Mao Z."/>
            <person name="Wu Y."/>
            <person name="Hou M."/>
            <person name="He P."/>
            <person name="He Y."/>
            <person name="Borriss R."/>
        </authorList>
    </citation>
    <scope>NUCLEOTIDE SEQUENCE [LARGE SCALE GENOMIC DNA]</scope>
    <source>
        <strain evidence="1">Y2</strain>
    </source>
</reference>
<evidence type="ECO:0000313" key="2">
    <source>
        <dbReference type="Proteomes" id="UP000002878"/>
    </source>
</evidence>
<dbReference type="KEGG" id="bqy:MUS_2103"/>
<proteinExistence type="predicted"/>
<protein>
    <submittedName>
        <fullName evidence="1">Uncharacterized protein</fullName>
    </submittedName>
</protein>
<dbReference type="EMBL" id="CP003332">
    <property type="protein sequence ID" value="AFJ62062.1"/>
    <property type="molecule type" value="Genomic_DNA"/>
</dbReference>
<evidence type="ECO:0000313" key="1">
    <source>
        <dbReference type="EMBL" id="AFJ62062.1"/>
    </source>
</evidence>
<dbReference type="AlphaFoldDB" id="I2C5Y8"/>
<sequence>MLWSILVFIILLVIIGIVSFNQTPSAESAAERMLYGF</sequence>
<dbReference type="Proteomes" id="UP000002878">
    <property type="component" value="Chromosome"/>
</dbReference>
<accession>I2C5Y8</accession>
<name>I2C5Y8_BACAY</name>
<dbReference type="HOGENOM" id="CLU_217808_0_0_9"/>